<name>A0AAN5HZI2_9BILA</name>
<evidence type="ECO:0000256" key="5">
    <source>
        <dbReference type="ARBA" id="ARBA00022729"/>
    </source>
</evidence>
<dbReference type="EMBL" id="BTRK01000004">
    <property type="protein sequence ID" value="GMR46482.1"/>
    <property type="molecule type" value="Genomic_DNA"/>
</dbReference>
<dbReference type="SUPFAM" id="SSF53756">
    <property type="entry name" value="UDP-Glycosyltransferase/glycogen phosphorylase"/>
    <property type="match status" value="1"/>
</dbReference>
<protein>
    <recommendedName>
        <fullName evidence="2">glucuronosyltransferase</fullName>
        <ecNumber evidence="2">2.4.1.17</ecNumber>
    </recommendedName>
</protein>
<dbReference type="Proteomes" id="UP001328107">
    <property type="component" value="Unassembled WGS sequence"/>
</dbReference>
<proteinExistence type="inferred from homology"/>
<keyword evidence="8" id="KW-1185">Reference proteome</keyword>
<evidence type="ECO:0000313" key="8">
    <source>
        <dbReference type="Proteomes" id="UP001328107"/>
    </source>
</evidence>
<evidence type="ECO:0000313" key="7">
    <source>
        <dbReference type="EMBL" id="GMR46482.1"/>
    </source>
</evidence>
<dbReference type="EC" id="2.4.1.17" evidence="2"/>
<evidence type="ECO:0000256" key="2">
    <source>
        <dbReference type="ARBA" id="ARBA00012544"/>
    </source>
</evidence>
<dbReference type="FunFam" id="3.40.50.2000:FF:000512">
    <property type="entry name" value="Uncharacterized protein"/>
    <property type="match status" value="1"/>
</dbReference>
<dbReference type="CDD" id="cd03784">
    <property type="entry name" value="GT1_Gtf-like"/>
    <property type="match status" value="1"/>
</dbReference>
<reference evidence="8" key="1">
    <citation type="submission" date="2022-10" db="EMBL/GenBank/DDBJ databases">
        <title>Genome assembly of Pristionchus species.</title>
        <authorList>
            <person name="Yoshida K."/>
            <person name="Sommer R.J."/>
        </authorList>
    </citation>
    <scope>NUCLEOTIDE SEQUENCE [LARGE SCALE GENOMIC DNA]</scope>
    <source>
        <strain evidence="8">RS5460</strain>
    </source>
</reference>
<comment type="catalytic activity">
    <reaction evidence="6">
        <text>glucuronate acceptor + UDP-alpha-D-glucuronate = acceptor beta-D-glucuronoside + UDP + H(+)</text>
        <dbReference type="Rhea" id="RHEA:21032"/>
        <dbReference type="ChEBI" id="CHEBI:15378"/>
        <dbReference type="ChEBI" id="CHEBI:58052"/>
        <dbReference type="ChEBI" id="CHEBI:58223"/>
        <dbReference type="ChEBI" id="CHEBI:132367"/>
        <dbReference type="ChEBI" id="CHEBI:132368"/>
        <dbReference type="EC" id="2.4.1.17"/>
    </reaction>
</comment>
<evidence type="ECO:0000256" key="3">
    <source>
        <dbReference type="ARBA" id="ARBA00022676"/>
    </source>
</evidence>
<keyword evidence="3" id="KW-0328">Glycosyltransferase</keyword>
<dbReference type="Gene3D" id="3.40.50.2000">
    <property type="entry name" value="Glycogen Phosphorylase B"/>
    <property type="match status" value="1"/>
</dbReference>
<sequence>MLPLLPLVVSFKILIYNSKFAHSHSKFMGAIADTLMDAGHEVVSLMPTIDPTVPDYTKTRVIRYGRNDDVSKHLANFHEINFFTIPVDEYTLPWTMGPPTAGLFTAMCKQMLEEPGLIGTLKEEKFDVMISEADPCGIGISHLIEVPSFVHCSSNVMNAVIARDIGIPLPKSFVPSFSTVHIDPHSMWSRAKNFINHLVIDSFHDMPAVETEALFKQKFGPEFPDFKEIIAKSALILTNQEPVIDIAFPTLKKVVDLGGIVASKTKPLDKHWLSVLSLRPRTVLVSFGSIARSTVMPLDAKRGILKAMSTFPDITFIWKYETPEDEFAVSEVANVKNVVLTQWMPQNDLLNDKRVVAFVSHAGAEQPRNAAAIERTGMALVYDKHELANAGKLKEALRT</sequence>
<dbReference type="InterPro" id="IPR002213">
    <property type="entry name" value="UDP_glucos_trans"/>
</dbReference>
<dbReference type="InterPro" id="IPR050271">
    <property type="entry name" value="UDP-glycosyltransferase"/>
</dbReference>
<dbReference type="Pfam" id="PF00201">
    <property type="entry name" value="UDPGT"/>
    <property type="match status" value="1"/>
</dbReference>
<dbReference type="AlphaFoldDB" id="A0AAN5HZI2"/>
<evidence type="ECO:0000256" key="6">
    <source>
        <dbReference type="ARBA" id="ARBA00047475"/>
    </source>
</evidence>
<accession>A0AAN5HZI2</accession>
<keyword evidence="5" id="KW-0732">Signal</keyword>
<comment type="similarity">
    <text evidence="1">Belongs to the UDP-glycosyltransferase family.</text>
</comment>
<keyword evidence="4" id="KW-0808">Transferase</keyword>
<dbReference type="PANTHER" id="PTHR48043:SF23">
    <property type="entry name" value="UDP-GLUCURONOSYLTRANSFERASE"/>
    <property type="match status" value="1"/>
</dbReference>
<gene>
    <name evidence="7" type="ORF">PMAYCL1PPCAC_16677</name>
</gene>
<dbReference type="GO" id="GO:0015020">
    <property type="term" value="F:glucuronosyltransferase activity"/>
    <property type="evidence" value="ECO:0007669"/>
    <property type="project" value="UniProtKB-EC"/>
</dbReference>
<dbReference type="PANTHER" id="PTHR48043">
    <property type="entry name" value="EG:EG0003.4 PROTEIN-RELATED"/>
    <property type="match status" value="1"/>
</dbReference>
<evidence type="ECO:0000256" key="1">
    <source>
        <dbReference type="ARBA" id="ARBA00009995"/>
    </source>
</evidence>
<comment type="caution">
    <text evidence="7">The sequence shown here is derived from an EMBL/GenBank/DDBJ whole genome shotgun (WGS) entry which is preliminary data.</text>
</comment>
<organism evidence="7 8">
    <name type="scientific">Pristionchus mayeri</name>
    <dbReference type="NCBI Taxonomy" id="1317129"/>
    <lineage>
        <taxon>Eukaryota</taxon>
        <taxon>Metazoa</taxon>
        <taxon>Ecdysozoa</taxon>
        <taxon>Nematoda</taxon>
        <taxon>Chromadorea</taxon>
        <taxon>Rhabditida</taxon>
        <taxon>Rhabditina</taxon>
        <taxon>Diplogasteromorpha</taxon>
        <taxon>Diplogasteroidea</taxon>
        <taxon>Neodiplogasteridae</taxon>
        <taxon>Pristionchus</taxon>
    </lineage>
</organism>
<evidence type="ECO:0000256" key="4">
    <source>
        <dbReference type="ARBA" id="ARBA00022679"/>
    </source>
</evidence>
<feature type="non-terminal residue" evidence="7">
    <location>
        <position position="399"/>
    </location>
</feature>